<comment type="caution">
    <text evidence="2">The sequence shown here is derived from an EMBL/GenBank/DDBJ whole genome shotgun (WGS) entry which is preliminary data.</text>
</comment>
<dbReference type="EMBL" id="CM026423">
    <property type="protein sequence ID" value="KAG0584628.1"/>
    <property type="molecule type" value="Genomic_DNA"/>
</dbReference>
<feature type="region of interest" description="Disordered" evidence="1">
    <location>
        <begin position="538"/>
        <end position="652"/>
    </location>
</feature>
<sequence>MKMRRSRQRKKIIGSRQIGIWSPGTSSGPSYEAFTIPTPRGYPLVEAPGNNVDTSLTGRKRPASDAEHVQDSAPCGSPRQNVVVERSESNDASTCQHLLDGGVGSARPVQQAPSTGVKQIVLRLSGLRQSSATFEEPPSVKYDEPAKDVGTEADSQDETHRAAWSTVTDCTENRQNGHVINCSHPDLQSSSQNTNIIPTVRILHQPFQISSERGSKEELPEAQKEGKPGSAVSGDDSGGCIGNLPPIDESRCVLDSSNGQARCGGFGHELPVHNNTGSFPHPANPSWIMNANVCRSCPVTYSRSNPSMSGCNACAATRFATPCSFQRGVPRAVRYYVEPTPQNQMKHYPNRIEPPACCQRMDFQGAKQPAMYAKSSEQDVDDPQIGRGRNLDLPSGTAVEGHTCGSHYISGNDVLVCPAPWVHEGRIFPGTPAMGVNWVPEGLSDSQQRQNAKLEESHRCEMPDPVYPPAHCSNCNFSADMDMDTQHHLEEQIAHEILLLSQKLANLQARYGARRPVHNNTKPAVLSCPQTPLLLDNTIGSQKDVKSNPRAPSISQSMKSDDSIQRRPATASSSRFINRQSDPRLEEKKLGVRNIGTNKGTPSTSAPSSNRESDSGTTVAFNSSKNHSHSRTGSRGSGAVHNGCQHGANEVAPIQGDEKVFRETVETGKASRNSRIFASPYKRRRERRTEEHVDDQCSYSDDMKDRLRTGGANAQGYPNGNKRFDWVKTLRFGGAGVRDNQGCADLNSQMQIKDSSSPQKEFEEVDPETWLRDSGDHEIFPRDTKTSMSVSKSVQAGGASPDCIESSTWAPTDSDDRRDSESRPKIRPDRSIENRSGKCGMRTSSPEDMGGLDSRITHHLLKAGLRRAPSLWKLTPGNSRQVSSNALRLKKKAFGSRSPRRDGGRRLRRRTLSDLNMMAYPVKALHEEKFFDKKESESQAWQLKEKELRKCEDAIDAQWQREVADYEAEYETFVENTEDSGIHDNLDTEEYTSTVNREVPTSGSHSEEDAQKRSPSSVSTQEKARLSEAPVLSLAKTPPATKKTFIRCIELVVATKKKIQLSKINGRKANPGGPYAYRRVDCSERPSTDGYGSLDKDCYVKTHANGVAAGAVCHNTEAAEEQLIRKPKQSPKSPTWNMVDDRESEAREMKTIFQDSLSQAMEQNKGDDIAFKEHSEHMNKLAFLTKECDAHDDAAPSRVPDCSDPSVVDQVSNLASVLSRVMPKQMKRMDAEQLRVQWEELIDALEKERLELPKIKTGGLKSGVMTRTNSPRDSGCVKRIAEQMKSSRATKLDEVGKSQKEKDIALEDAAMRKGRLYWTKVEQKEEVVF</sequence>
<feature type="compositionally biased region" description="Basic and acidic residues" evidence="1">
    <location>
        <begin position="141"/>
        <end position="150"/>
    </location>
</feature>
<feature type="compositionally biased region" description="Basic and acidic residues" evidence="1">
    <location>
        <begin position="814"/>
        <end position="836"/>
    </location>
</feature>
<feature type="compositionally biased region" description="Polar residues" evidence="1">
    <location>
        <begin position="749"/>
        <end position="759"/>
    </location>
</feature>
<evidence type="ECO:0000256" key="1">
    <source>
        <dbReference type="SAM" id="MobiDB-lite"/>
    </source>
</evidence>
<feature type="region of interest" description="Disordered" evidence="1">
    <location>
        <begin position="132"/>
        <end position="160"/>
    </location>
</feature>
<evidence type="ECO:0000313" key="2">
    <source>
        <dbReference type="EMBL" id="KAG0584628.1"/>
    </source>
</evidence>
<feature type="region of interest" description="Disordered" evidence="1">
    <location>
        <begin position="56"/>
        <end position="79"/>
    </location>
</feature>
<feature type="compositionally biased region" description="Basic and acidic residues" evidence="1">
    <location>
        <begin position="581"/>
        <end position="590"/>
    </location>
</feature>
<feature type="region of interest" description="Disordered" evidence="1">
    <location>
        <begin position="682"/>
        <end position="704"/>
    </location>
</feature>
<feature type="region of interest" description="Disordered" evidence="1">
    <location>
        <begin position="212"/>
        <end position="240"/>
    </location>
</feature>
<organism evidence="2 3">
    <name type="scientific">Ceratodon purpureus</name>
    <name type="common">Fire moss</name>
    <name type="synonym">Dicranum purpureum</name>
    <dbReference type="NCBI Taxonomy" id="3225"/>
    <lineage>
        <taxon>Eukaryota</taxon>
        <taxon>Viridiplantae</taxon>
        <taxon>Streptophyta</taxon>
        <taxon>Embryophyta</taxon>
        <taxon>Bryophyta</taxon>
        <taxon>Bryophytina</taxon>
        <taxon>Bryopsida</taxon>
        <taxon>Dicranidae</taxon>
        <taxon>Pseudoditrichales</taxon>
        <taxon>Ditrichaceae</taxon>
        <taxon>Ceratodon</taxon>
    </lineage>
</organism>
<feature type="compositionally biased region" description="Polar residues" evidence="1">
    <location>
        <begin position="570"/>
        <end position="580"/>
    </location>
</feature>
<reference evidence="2" key="1">
    <citation type="submission" date="2020-06" db="EMBL/GenBank/DDBJ databases">
        <title>WGS assembly of Ceratodon purpureus strain R40.</title>
        <authorList>
            <person name="Carey S.B."/>
            <person name="Jenkins J."/>
            <person name="Shu S."/>
            <person name="Lovell J.T."/>
            <person name="Sreedasyam A."/>
            <person name="Maumus F."/>
            <person name="Tiley G.P."/>
            <person name="Fernandez-Pozo N."/>
            <person name="Barry K."/>
            <person name="Chen C."/>
            <person name="Wang M."/>
            <person name="Lipzen A."/>
            <person name="Daum C."/>
            <person name="Saski C.A."/>
            <person name="Payton A.C."/>
            <person name="Mcbreen J.C."/>
            <person name="Conrad R.E."/>
            <person name="Kollar L.M."/>
            <person name="Olsson S."/>
            <person name="Huttunen S."/>
            <person name="Landis J.B."/>
            <person name="Wickett N.J."/>
            <person name="Johnson M.G."/>
            <person name="Rensing S.A."/>
            <person name="Grimwood J."/>
            <person name="Schmutz J."/>
            <person name="Mcdaniel S.F."/>
        </authorList>
    </citation>
    <scope>NUCLEOTIDE SEQUENCE</scope>
    <source>
        <strain evidence="2">R40</strain>
    </source>
</reference>
<name>A0A8T0IPU0_CERPU</name>
<feature type="region of interest" description="Disordered" evidence="1">
    <location>
        <begin position="977"/>
        <end position="1030"/>
    </location>
</feature>
<feature type="compositionally biased region" description="Polar residues" evidence="1">
    <location>
        <begin position="595"/>
        <end position="625"/>
    </location>
</feature>
<proteinExistence type="predicted"/>
<protein>
    <submittedName>
        <fullName evidence="2">Uncharacterized protein</fullName>
    </submittedName>
</protein>
<evidence type="ECO:0000313" key="3">
    <source>
        <dbReference type="Proteomes" id="UP000822688"/>
    </source>
</evidence>
<gene>
    <name evidence="2" type="ORF">KC19_3G223900</name>
</gene>
<keyword evidence="3" id="KW-1185">Reference proteome</keyword>
<feature type="compositionally biased region" description="Basic and acidic residues" evidence="1">
    <location>
        <begin position="213"/>
        <end position="227"/>
    </location>
</feature>
<feature type="region of interest" description="Disordered" evidence="1">
    <location>
        <begin position="749"/>
        <end position="853"/>
    </location>
</feature>
<dbReference type="Proteomes" id="UP000822688">
    <property type="component" value="Chromosome 3"/>
</dbReference>
<feature type="compositionally biased region" description="Basic and acidic residues" evidence="1">
    <location>
        <begin position="769"/>
        <end position="785"/>
    </location>
</feature>
<feature type="compositionally biased region" description="Polar residues" evidence="1">
    <location>
        <begin position="991"/>
        <end position="1004"/>
    </location>
</feature>
<feature type="compositionally biased region" description="Basic and acidic residues" evidence="1">
    <location>
        <begin position="687"/>
        <end position="704"/>
    </location>
</feature>
<accession>A0A8T0IPU0</accession>